<keyword evidence="6" id="KW-1185">Reference proteome</keyword>
<feature type="transmembrane region" description="Helical" evidence="3">
    <location>
        <begin position="21"/>
        <end position="40"/>
    </location>
</feature>
<gene>
    <name evidence="5" type="ORF">RXV94_12270</name>
</gene>
<evidence type="ECO:0000313" key="6">
    <source>
        <dbReference type="Proteomes" id="UP001268651"/>
    </source>
</evidence>
<protein>
    <submittedName>
        <fullName evidence="5">HlyD family efflux transporter periplasmic adaptor subunit</fullName>
    </submittedName>
</protein>
<comment type="caution">
    <text evidence="5">The sequence shown here is derived from an EMBL/GenBank/DDBJ whole genome shotgun (WGS) entry which is preliminary data.</text>
</comment>
<evidence type="ECO:0000313" key="5">
    <source>
        <dbReference type="EMBL" id="MDU8886940.1"/>
    </source>
</evidence>
<sequence length="419" mass="47953">MRQMGMDKKIEKKNWSKTKTLYLIGFVVFFVLAFFGFYAMNKKTYKVNASKISVKKVIEGDFQDVILIDGTVESINLVLVNTLEGGTVDEVFIEDGVMVEKNTPLVKLSNPAVELSYMNQETAIVEQINNLRNLKLSLEKDQRDLTESLIDSENSLADIERDYKVDSVLYTKDVIAKNDYIDRREAYKYLQNKRDFMNTNVKKSRADNEIQIRQIDNSIALMQRNLNLIHENLEKMLVRAPVTGMLSSFSPVIGESYRSNQTVAKIDVQSGFKIIGQVDEYYLSMVKPGQLAQFSFDGELIDLKVKKVLPEVINRRFEIELVFVNDPPKAITIGQSLQVRLELSKAQRSLLIPRGNYFQSSGGQYVFVINNEGEATKRYIKLGSQNPSYYQVLEGLNEGEEFISSSYEDFKNYESIKIN</sequence>
<dbReference type="Gene3D" id="1.10.287.470">
    <property type="entry name" value="Helix hairpin bin"/>
    <property type="match status" value="1"/>
</dbReference>
<name>A0ABU3U977_9FLAO</name>
<proteinExistence type="predicted"/>
<evidence type="ECO:0000256" key="2">
    <source>
        <dbReference type="ARBA" id="ARBA00023054"/>
    </source>
</evidence>
<comment type="subcellular location">
    <subcellularLocation>
        <location evidence="1">Cell envelope</location>
    </subcellularLocation>
</comment>
<dbReference type="Pfam" id="PF25967">
    <property type="entry name" value="RND-MFP_C"/>
    <property type="match status" value="1"/>
</dbReference>
<evidence type="ECO:0000256" key="3">
    <source>
        <dbReference type="SAM" id="Phobius"/>
    </source>
</evidence>
<dbReference type="Proteomes" id="UP001268651">
    <property type="component" value="Unassembled WGS sequence"/>
</dbReference>
<keyword evidence="3" id="KW-0472">Membrane</keyword>
<dbReference type="InterPro" id="IPR050465">
    <property type="entry name" value="UPF0194_transport"/>
</dbReference>
<accession>A0ABU3U977</accession>
<keyword evidence="3" id="KW-1133">Transmembrane helix</keyword>
<evidence type="ECO:0000259" key="4">
    <source>
        <dbReference type="Pfam" id="PF25967"/>
    </source>
</evidence>
<feature type="domain" description="Multidrug resistance protein MdtA-like C-terminal permuted SH3" evidence="4">
    <location>
        <begin position="351"/>
        <end position="404"/>
    </location>
</feature>
<dbReference type="InterPro" id="IPR058627">
    <property type="entry name" value="MdtA-like_C"/>
</dbReference>
<dbReference type="Gene3D" id="2.40.50.100">
    <property type="match status" value="1"/>
</dbReference>
<keyword evidence="3" id="KW-0812">Transmembrane</keyword>
<dbReference type="EMBL" id="JAWHTF010000007">
    <property type="protein sequence ID" value="MDU8886940.1"/>
    <property type="molecule type" value="Genomic_DNA"/>
</dbReference>
<dbReference type="Gene3D" id="2.40.420.20">
    <property type="match status" value="1"/>
</dbReference>
<dbReference type="PANTHER" id="PTHR32347">
    <property type="entry name" value="EFFLUX SYSTEM COMPONENT YKNX-RELATED"/>
    <property type="match status" value="1"/>
</dbReference>
<reference evidence="5 6" key="1">
    <citation type="submission" date="2023-10" db="EMBL/GenBank/DDBJ databases">
        <title>Marimonas sp. nov. isolated from tidal mud flat.</title>
        <authorList>
            <person name="Jaincy N.J."/>
            <person name="Srinivasan S."/>
            <person name="Lee S.-S."/>
        </authorList>
    </citation>
    <scope>NUCLEOTIDE SEQUENCE [LARGE SCALE GENOMIC DNA]</scope>
    <source>
        <strain evidence="5 6">MJ-SS3</strain>
    </source>
</reference>
<evidence type="ECO:0000256" key="1">
    <source>
        <dbReference type="ARBA" id="ARBA00004196"/>
    </source>
</evidence>
<dbReference type="PANTHER" id="PTHR32347:SF23">
    <property type="entry name" value="BLL5650 PROTEIN"/>
    <property type="match status" value="1"/>
</dbReference>
<keyword evidence="2" id="KW-0175">Coiled coil</keyword>
<dbReference type="RefSeq" id="WP_316663037.1">
    <property type="nucleotide sequence ID" value="NZ_JAWHTF010000007.1"/>
</dbReference>
<organism evidence="5 6">
    <name type="scientific">Gilvirhabdus luticola</name>
    <dbReference type="NCBI Taxonomy" id="3079858"/>
    <lineage>
        <taxon>Bacteria</taxon>
        <taxon>Pseudomonadati</taxon>
        <taxon>Bacteroidota</taxon>
        <taxon>Flavobacteriia</taxon>
        <taxon>Flavobacteriales</taxon>
        <taxon>Flavobacteriaceae</taxon>
        <taxon>Gilvirhabdus</taxon>
    </lineage>
</organism>